<reference evidence="1 2" key="1">
    <citation type="journal article" date="2018" name="Nat. Genet.">
        <title>The Rosa genome provides new insights in the design of modern roses.</title>
        <authorList>
            <person name="Bendahmane M."/>
        </authorList>
    </citation>
    <scope>NUCLEOTIDE SEQUENCE [LARGE SCALE GENOMIC DNA]</scope>
    <source>
        <strain evidence="2">cv. Old Blush</strain>
    </source>
</reference>
<name>A0A2P6R880_ROSCH</name>
<proteinExistence type="predicted"/>
<dbReference type="AlphaFoldDB" id="A0A2P6R880"/>
<organism evidence="1 2">
    <name type="scientific">Rosa chinensis</name>
    <name type="common">China rose</name>
    <dbReference type="NCBI Taxonomy" id="74649"/>
    <lineage>
        <taxon>Eukaryota</taxon>
        <taxon>Viridiplantae</taxon>
        <taxon>Streptophyta</taxon>
        <taxon>Embryophyta</taxon>
        <taxon>Tracheophyta</taxon>
        <taxon>Spermatophyta</taxon>
        <taxon>Magnoliopsida</taxon>
        <taxon>eudicotyledons</taxon>
        <taxon>Gunneridae</taxon>
        <taxon>Pentapetalae</taxon>
        <taxon>rosids</taxon>
        <taxon>fabids</taxon>
        <taxon>Rosales</taxon>
        <taxon>Rosaceae</taxon>
        <taxon>Rosoideae</taxon>
        <taxon>Rosoideae incertae sedis</taxon>
        <taxon>Rosa</taxon>
    </lineage>
</organism>
<comment type="caution">
    <text evidence="1">The sequence shown here is derived from an EMBL/GenBank/DDBJ whole genome shotgun (WGS) entry which is preliminary data.</text>
</comment>
<evidence type="ECO:0000313" key="1">
    <source>
        <dbReference type="EMBL" id="PRQ42612.1"/>
    </source>
</evidence>
<keyword evidence="2" id="KW-1185">Reference proteome</keyword>
<dbReference type="Proteomes" id="UP000238479">
    <property type="component" value="Chromosome 3"/>
</dbReference>
<dbReference type="Gramene" id="PRQ42612">
    <property type="protein sequence ID" value="PRQ42612"/>
    <property type="gene ID" value="RchiOBHm_Chr3g0459531"/>
</dbReference>
<accession>A0A2P6R880</accession>
<dbReference type="EMBL" id="PDCK01000041">
    <property type="protein sequence ID" value="PRQ42612.1"/>
    <property type="molecule type" value="Genomic_DNA"/>
</dbReference>
<gene>
    <name evidence="1" type="ORF">RchiOBHm_Chr3g0459531</name>
</gene>
<sequence length="70" mass="7703">MGNIKLLDQVQWTFIASIVFPWTTPGLPISLVLLSLSSTPLGFWTLSAILIRKELESNSLPIASLPECSF</sequence>
<evidence type="ECO:0000313" key="2">
    <source>
        <dbReference type="Proteomes" id="UP000238479"/>
    </source>
</evidence>
<protein>
    <submittedName>
        <fullName evidence="1">Uncharacterized protein</fullName>
    </submittedName>
</protein>